<reference evidence="1 2" key="1">
    <citation type="submission" date="2016-11" db="EMBL/GenBank/DDBJ databases">
        <authorList>
            <person name="Jaros S."/>
            <person name="Januszkiewicz K."/>
            <person name="Wedrychowicz H."/>
        </authorList>
    </citation>
    <scope>NUCLEOTIDE SEQUENCE [LARGE SCALE GENOMIC DNA]</scope>
    <source>
        <strain evidence="1 2">DSM 29589</strain>
    </source>
</reference>
<name>A0A1M6YMD4_9RHOB</name>
<keyword evidence="2" id="KW-1185">Reference proteome</keyword>
<organism evidence="1 2">
    <name type="scientific">Roseovarius pacificus</name>
    <dbReference type="NCBI Taxonomy" id="337701"/>
    <lineage>
        <taxon>Bacteria</taxon>
        <taxon>Pseudomonadati</taxon>
        <taxon>Pseudomonadota</taxon>
        <taxon>Alphaproteobacteria</taxon>
        <taxon>Rhodobacterales</taxon>
        <taxon>Roseobacteraceae</taxon>
        <taxon>Roseovarius</taxon>
    </lineage>
</organism>
<protein>
    <submittedName>
        <fullName evidence="1">Uncharacterized protein</fullName>
    </submittedName>
</protein>
<dbReference type="AlphaFoldDB" id="A0A1M6YMD4"/>
<dbReference type="EMBL" id="FRBR01000001">
    <property type="protein sequence ID" value="SHL19252.1"/>
    <property type="molecule type" value="Genomic_DNA"/>
</dbReference>
<sequence length="54" mass="5872">MVTVGIFRCLTTDDLVRTAGLEPARSYDREIFLPATAFAADATAPFVVWTIPSP</sequence>
<proteinExistence type="predicted"/>
<evidence type="ECO:0000313" key="1">
    <source>
        <dbReference type="EMBL" id="SHL19252.1"/>
    </source>
</evidence>
<accession>A0A1M6YMD4</accession>
<dbReference type="Proteomes" id="UP000183974">
    <property type="component" value="Unassembled WGS sequence"/>
</dbReference>
<gene>
    <name evidence="1" type="ORF">SAMN05444398_101928</name>
</gene>
<evidence type="ECO:0000313" key="2">
    <source>
        <dbReference type="Proteomes" id="UP000183974"/>
    </source>
</evidence>